<sequence>MGIFNVFNYLQYGALSHNLIWVKIIQEISRYSTDIIFADPQKCELFYENSSKQFYSIQTDLSFGYALNTKLVSILVKLVIIVTGLSVKNVIRFITTRVKNASVNRIIMIAQQIKLVKNALIPAISVQNYINVKTNV</sequence>
<dbReference type="Proteomes" id="UP000054937">
    <property type="component" value="Unassembled WGS sequence"/>
</dbReference>
<dbReference type="InParanoid" id="A0A0V0R8U6"/>
<protein>
    <submittedName>
        <fullName evidence="1">Uncharacterized protein</fullName>
    </submittedName>
</protein>
<name>A0A0V0R8U6_PSEPJ</name>
<evidence type="ECO:0000313" key="1">
    <source>
        <dbReference type="EMBL" id="KRX10918.1"/>
    </source>
</evidence>
<dbReference type="EMBL" id="LDAU01000013">
    <property type="protein sequence ID" value="KRX10918.1"/>
    <property type="molecule type" value="Genomic_DNA"/>
</dbReference>
<gene>
    <name evidence="1" type="ORF">PPERSA_12042</name>
</gene>
<reference evidence="1 2" key="1">
    <citation type="journal article" date="2015" name="Sci. Rep.">
        <title>Genome of the facultative scuticociliatosis pathogen Pseudocohnilembus persalinus provides insight into its virulence through horizontal gene transfer.</title>
        <authorList>
            <person name="Xiong J."/>
            <person name="Wang G."/>
            <person name="Cheng J."/>
            <person name="Tian M."/>
            <person name="Pan X."/>
            <person name="Warren A."/>
            <person name="Jiang C."/>
            <person name="Yuan D."/>
            <person name="Miao W."/>
        </authorList>
    </citation>
    <scope>NUCLEOTIDE SEQUENCE [LARGE SCALE GENOMIC DNA]</scope>
    <source>
        <strain evidence="1">36N120E</strain>
    </source>
</reference>
<keyword evidence="2" id="KW-1185">Reference proteome</keyword>
<organism evidence="1 2">
    <name type="scientific">Pseudocohnilembus persalinus</name>
    <name type="common">Ciliate</name>
    <dbReference type="NCBI Taxonomy" id="266149"/>
    <lineage>
        <taxon>Eukaryota</taxon>
        <taxon>Sar</taxon>
        <taxon>Alveolata</taxon>
        <taxon>Ciliophora</taxon>
        <taxon>Intramacronucleata</taxon>
        <taxon>Oligohymenophorea</taxon>
        <taxon>Scuticociliatia</taxon>
        <taxon>Philasterida</taxon>
        <taxon>Pseudocohnilembidae</taxon>
        <taxon>Pseudocohnilembus</taxon>
    </lineage>
</organism>
<accession>A0A0V0R8U6</accession>
<dbReference type="AlphaFoldDB" id="A0A0V0R8U6"/>
<proteinExistence type="predicted"/>
<comment type="caution">
    <text evidence="1">The sequence shown here is derived from an EMBL/GenBank/DDBJ whole genome shotgun (WGS) entry which is preliminary data.</text>
</comment>
<evidence type="ECO:0000313" key="2">
    <source>
        <dbReference type="Proteomes" id="UP000054937"/>
    </source>
</evidence>